<dbReference type="PROSITE" id="PS51257">
    <property type="entry name" value="PROKAR_LIPOPROTEIN"/>
    <property type="match status" value="1"/>
</dbReference>
<dbReference type="GeneID" id="33557630"/>
<protein>
    <submittedName>
        <fullName evidence="3">Uncharacterized protein</fullName>
    </submittedName>
</protein>
<dbReference type="EMBL" id="NBSH01000006">
    <property type="protein sequence ID" value="ORX37311.1"/>
    <property type="molecule type" value="Genomic_DNA"/>
</dbReference>
<evidence type="ECO:0000256" key="2">
    <source>
        <dbReference type="SAM" id="SignalP"/>
    </source>
</evidence>
<accession>A0A1Y1UGX2</accession>
<keyword evidence="1" id="KW-1133">Transmembrane helix</keyword>
<name>A0A1Y1UGX2_9TREE</name>
<dbReference type="InterPro" id="IPR012334">
    <property type="entry name" value="Pectin_lyas_fold"/>
</dbReference>
<proteinExistence type="predicted"/>
<evidence type="ECO:0000256" key="1">
    <source>
        <dbReference type="SAM" id="Phobius"/>
    </source>
</evidence>
<feature type="transmembrane region" description="Helical" evidence="1">
    <location>
        <begin position="431"/>
        <end position="452"/>
    </location>
</feature>
<dbReference type="Gene3D" id="2.160.20.10">
    <property type="entry name" value="Single-stranded right-handed beta-helix, Pectin lyase-like"/>
    <property type="match status" value="1"/>
</dbReference>
<evidence type="ECO:0000313" key="3">
    <source>
        <dbReference type="EMBL" id="ORX37311.1"/>
    </source>
</evidence>
<dbReference type="InParanoid" id="A0A1Y1UGX2"/>
<keyword evidence="4" id="KW-1185">Reference proteome</keyword>
<organism evidence="3 4">
    <name type="scientific">Kockovaella imperatae</name>
    <dbReference type="NCBI Taxonomy" id="4999"/>
    <lineage>
        <taxon>Eukaryota</taxon>
        <taxon>Fungi</taxon>
        <taxon>Dikarya</taxon>
        <taxon>Basidiomycota</taxon>
        <taxon>Agaricomycotina</taxon>
        <taxon>Tremellomycetes</taxon>
        <taxon>Tremellales</taxon>
        <taxon>Cuniculitremaceae</taxon>
        <taxon>Kockovaella</taxon>
    </lineage>
</organism>
<dbReference type="STRING" id="4999.A0A1Y1UGX2"/>
<feature type="chain" id="PRO_5013208765" evidence="2">
    <location>
        <begin position="18"/>
        <end position="456"/>
    </location>
</feature>
<keyword evidence="1" id="KW-0812">Transmembrane</keyword>
<keyword evidence="1" id="KW-0472">Membrane</keyword>
<dbReference type="OrthoDB" id="2587928at2759"/>
<keyword evidence="2" id="KW-0732">Signal</keyword>
<dbReference type="SMART" id="SM00710">
    <property type="entry name" value="PbH1"/>
    <property type="match status" value="5"/>
</dbReference>
<gene>
    <name evidence="3" type="ORF">BD324DRAFT_625659</name>
</gene>
<evidence type="ECO:0000313" key="4">
    <source>
        <dbReference type="Proteomes" id="UP000193218"/>
    </source>
</evidence>
<dbReference type="AlphaFoldDB" id="A0A1Y1UGX2"/>
<dbReference type="InterPro" id="IPR006626">
    <property type="entry name" value="PbH1"/>
</dbReference>
<reference evidence="3 4" key="1">
    <citation type="submission" date="2017-03" db="EMBL/GenBank/DDBJ databases">
        <title>Widespread Adenine N6-methylation of Active Genes in Fungi.</title>
        <authorList>
            <consortium name="DOE Joint Genome Institute"/>
            <person name="Mondo S.J."/>
            <person name="Dannebaum R.O."/>
            <person name="Kuo R.C."/>
            <person name="Louie K.B."/>
            <person name="Bewick A.J."/>
            <person name="Labutti K."/>
            <person name="Haridas S."/>
            <person name="Kuo A."/>
            <person name="Salamov A."/>
            <person name="Ahrendt S.R."/>
            <person name="Lau R."/>
            <person name="Bowen B.P."/>
            <person name="Lipzen A."/>
            <person name="Sullivan W."/>
            <person name="Andreopoulos W.B."/>
            <person name="Clum A."/>
            <person name="Lindquist E."/>
            <person name="Daum C."/>
            <person name="Northen T.R."/>
            <person name="Ramamoorthy G."/>
            <person name="Schmitz R.J."/>
            <person name="Gryganskyi A."/>
            <person name="Culley D."/>
            <person name="Magnuson J."/>
            <person name="James T.Y."/>
            <person name="O'Malley M.A."/>
            <person name="Stajich J.E."/>
            <person name="Spatafora J.W."/>
            <person name="Visel A."/>
            <person name="Grigoriev I.V."/>
        </authorList>
    </citation>
    <scope>NUCLEOTIDE SEQUENCE [LARGE SCALE GENOMIC DNA]</scope>
    <source>
        <strain evidence="3 4">NRRL Y-17943</strain>
    </source>
</reference>
<sequence>MTLRWTALLICLPLAVASCITNSSSTAQLQALLQEGGEGYKLELCRNQIYSLTDVLSYTAAGQEISTEKYPKDESRATLKVAGFNVTCAVKATANGLDGIALRNVQIDGNRGNEPIYTAPQANIEFGGMNSGQLIEYVRSYDPRGWSCMHIAEGPFTCRGATIQYNDIGPCGSEAFQQWADGISLSCQESLVQGNTIVDATDGGIVIFGAPDSVIRDNLIHVKTRTLLGGINMVDVLPWRPEGNFSNVLVENNHISGGFATDIGNDTMGMNNASAIIKIGIGIGPQVWWSDGRYGRNQTTGATIQGNQFSGAFAFAMAISGARDDVIRDNSFVGNVSFIGSYGPNCTVGGETPNSPVPLLEDPSLTTNLDISVPSPASSILSMAPGSGAFQTGRALGLTCFMPPASDSVSWPYGGGQVNAQPTKSGGAGLLIQPTLFGLCFTVAVAVLFTSVGGRL</sequence>
<dbReference type="SUPFAM" id="SSF51126">
    <property type="entry name" value="Pectin lyase-like"/>
    <property type="match status" value="1"/>
</dbReference>
<dbReference type="InterPro" id="IPR011050">
    <property type="entry name" value="Pectin_lyase_fold/virulence"/>
</dbReference>
<dbReference type="RefSeq" id="XP_021871349.1">
    <property type="nucleotide sequence ID" value="XM_022015821.1"/>
</dbReference>
<dbReference type="Proteomes" id="UP000193218">
    <property type="component" value="Unassembled WGS sequence"/>
</dbReference>
<comment type="caution">
    <text evidence="3">The sequence shown here is derived from an EMBL/GenBank/DDBJ whole genome shotgun (WGS) entry which is preliminary data.</text>
</comment>
<feature type="signal peptide" evidence="2">
    <location>
        <begin position="1"/>
        <end position="17"/>
    </location>
</feature>